<evidence type="ECO:0000313" key="2">
    <source>
        <dbReference type="Proteomes" id="UP000326331"/>
    </source>
</evidence>
<protein>
    <submittedName>
        <fullName evidence="1">Uncharacterized protein</fullName>
    </submittedName>
</protein>
<reference evidence="1 2" key="1">
    <citation type="submission" date="2019-08" db="EMBL/GenBank/DDBJ databases">
        <authorList>
            <person name="Toschakov S.V."/>
        </authorList>
    </citation>
    <scope>NUCLEOTIDE SEQUENCE [LARGE SCALE GENOMIC DNA]</scope>
    <source>
        <strain evidence="1 2">3753O</strain>
    </source>
</reference>
<proteinExistence type="predicted"/>
<dbReference type="Proteomes" id="UP000326331">
    <property type="component" value="Chromosome"/>
</dbReference>
<accession>A0ABX6BZ44</accession>
<evidence type="ECO:0000313" key="1">
    <source>
        <dbReference type="EMBL" id="QFG02066.1"/>
    </source>
</evidence>
<name>A0ABX6BZ44_9CHLR</name>
<sequence length="88" mass="10000">MSHKELEFDDPYAFVAQRFPVPDGVDQDELMARCIVEEYALMAMPPQKALRLFASPYFSGTHAIYRRRGEAFVRSIIRSVYGPSAGEV</sequence>
<gene>
    <name evidence="1" type="ORF">Tbon_01695</name>
</gene>
<organism evidence="1 2">
    <name type="scientific">Tepidiforma bonchosmolovskayae</name>
    <dbReference type="NCBI Taxonomy" id="2601677"/>
    <lineage>
        <taxon>Bacteria</taxon>
        <taxon>Bacillati</taxon>
        <taxon>Chloroflexota</taxon>
        <taxon>Tepidiformia</taxon>
        <taxon>Tepidiformales</taxon>
        <taxon>Tepidiformaceae</taxon>
        <taxon>Tepidiforma</taxon>
    </lineage>
</organism>
<dbReference type="RefSeq" id="WP_158066005.1">
    <property type="nucleotide sequence ID" value="NZ_CP042829.1"/>
</dbReference>
<dbReference type="EMBL" id="CP042829">
    <property type="protein sequence ID" value="QFG02066.1"/>
    <property type="molecule type" value="Genomic_DNA"/>
</dbReference>
<reference evidence="1 2" key="2">
    <citation type="submission" date="2019-10" db="EMBL/GenBank/DDBJ databases">
        <title>Thermopilla bonchosmolovskayae gen. nov., sp. nov., a moderately thermophilic Chloroflexi bacterium from a Chukotka hot spring (Arctic, Russia), representing a novel classis Thermopillaia, which include previously uncultivated lineage OLB14.</title>
        <authorList>
            <person name="Kochetkova T.V."/>
            <person name="Zayulina K.S."/>
            <person name="Zhigarkov V.S."/>
            <person name="Minaev N.V."/>
            <person name="Novikov A."/>
            <person name="Toshchakov S.V."/>
            <person name="Elcheninov A.G."/>
            <person name="Kublanov I.V."/>
        </authorList>
    </citation>
    <scope>NUCLEOTIDE SEQUENCE [LARGE SCALE GENOMIC DNA]</scope>
    <source>
        <strain evidence="1 2">3753O</strain>
    </source>
</reference>
<keyword evidence="2" id="KW-1185">Reference proteome</keyword>